<dbReference type="Pfam" id="PF03009">
    <property type="entry name" value="GDPD"/>
    <property type="match status" value="1"/>
</dbReference>
<dbReference type="OrthoDB" id="9776255at2"/>
<gene>
    <name evidence="3" type="ORF">B0I27_105328</name>
</gene>
<keyword evidence="1" id="KW-0732">Signal</keyword>
<name>A0A2T0U4U1_9SPHI</name>
<dbReference type="GO" id="GO:0008081">
    <property type="term" value="F:phosphoric diester hydrolase activity"/>
    <property type="evidence" value="ECO:0007669"/>
    <property type="project" value="InterPro"/>
</dbReference>
<dbReference type="PROSITE" id="PS51704">
    <property type="entry name" value="GP_PDE"/>
    <property type="match status" value="1"/>
</dbReference>
<dbReference type="Proteomes" id="UP000238034">
    <property type="component" value="Unassembled WGS sequence"/>
</dbReference>
<dbReference type="SUPFAM" id="SSF51695">
    <property type="entry name" value="PLC-like phosphodiesterases"/>
    <property type="match status" value="1"/>
</dbReference>
<dbReference type="AlphaFoldDB" id="A0A2T0U4U1"/>
<dbReference type="GO" id="GO:0006629">
    <property type="term" value="P:lipid metabolic process"/>
    <property type="evidence" value="ECO:0007669"/>
    <property type="project" value="InterPro"/>
</dbReference>
<dbReference type="InterPro" id="IPR017946">
    <property type="entry name" value="PLC-like_Pdiesterase_TIM-brl"/>
</dbReference>
<organism evidence="3 4">
    <name type="scientific">Arcticibacter pallidicorallinus</name>
    <dbReference type="NCBI Taxonomy" id="1259464"/>
    <lineage>
        <taxon>Bacteria</taxon>
        <taxon>Pseudomonadati</taxon>
        <taxon>Bacteroidota</taxon>
        <taxon>Sphingobacteriia</taxon>
        <taxon>Sphingobacteriales</taxon>
        <taxon>Sphingobacteriaceae</taxon>
        <taxon>Arcticibacter</taxon>
    </lineage>
</organism>
<keyword evidence="4" id="KW-1185">Reference proteome</keyword>
<comment type="caution">
    <text evidence="3">The sequence shown here is derived from an EMBL/GenBank/DDBJ whole genome shotgun (WGS) entry which is preliminary data.</text>
</comment>
<reference evidence="3 4" key="1">
    <citation type="submission" date="2018-03" db="EMBL/GenBank/DDBJ databases">
        <title>Genomic Encyclopedia of Type Strains, Phase III (KMG-III): the genomes of soil and plant-associated and newly described type strains.</title>
        <authorList>
            <person name="Whitman W."/>
        </authorList>
    </citation>
    <scope>NUCLEOTIDE SEQUENCE [LARGE SCALE GENOMIC DNA]</scope>
    <source>
        <strain evidence="3 4">CGMCC 1.9313</strain>
    </source>
</reference>
<proteinExistence type="predicted"/>
<dbReference type="PANTHER" id="PTHR46211:SF1">
    <property type="entry name" value="GLYCEROPHOSPHODIESTER PHOSPHODIESTERASE, CYTOPLASMIC"/>
    <property type="match status" value="1"/>
</dbReference>
<accession>A0A2T0U4U1</accession>
<dbReference type="RefSeq" id="WP_106293255.1">
    <property type="nucleotide sequence ID" value="NZ_PVTH01000005.1"/>
</dbReference>
<dbReference type="InterPro" id="IPR030395">
    <property type="entry name" value="GP_PDE_dom"/>
</dbReference>
<evidence type="ECO:0000256" key="1">
    <source>
        <dbReference type="SAM" id="SignalP"/>
    </source>
</evidence>
<feature type="signal peptide" evidence="1">
    <location>
        <begin position="1"/>
        <end position="19"/>
    </location>
</feature>
<dbReference type="PANTHER" id="PTHR46211">
    <property type="entry name" value="GLYCEROPHOSPHORYL DIESTER PHOSPHODIESTERASE"/>
    <property type="match status" value="1"/>
</dbReference>
<protein>
    <submittedName>
        <fullName evidence="3">Glycerophosphoryl diester phosphodiesterase</fullName>
    </submittedName>
</protein>
<sequence length="263" mass="29975">MKAYFALFFSMIICYASQAQTMKWNQNPVIAHRGAFKKNQYPENSIASLKESIRLKCYGSEFDVHMTRDGIMVVNHDADFYGIDISSSTYKELLAKKLPNGESIPTLEAFLKEGMKQKKTKLILELKPAKTEEEMMKLTDAAVKMVHDMKATAWIEYISFHYGSLKRILELDPKATVAFLASVGSAVSAEKLKEDKFAGADYHYSVYKANPGWFEEAHRLGLTINGWTVNKEEDLQWMLENKADYITTNEPELLFELLAKKGK</sequence>
<evidence type="ECO:0000313" key="4">
    <source>
        <dbReference type="Proteomes" id="UP000238034"/>
    </source>
</evidence>
<feature type="chain" id="PRO_5015617069" evidence="1">
    <location>
        <begin position="20"/>
        <end position="263"/>
    </location>
</feature>
<evidence type="ECO:0000259" key="2">
    <source>
        <dbReference type="PROSITE" id="PS51704"/>
    </source>
</evidence>
<feature type="domain" description="GP-PDE" evidence="2">
    <location>
        <begin position="27"/>
        <end position="258"/>
    </location>
</feature>
<dbReference type="EMBL" id="PVTH01000005">
    <property type="protein sequence ID" value="PRY52858.1"/>
    <property type="molecule type" value="Genomic_DNA"/>
</dbReference>
<evidence type="ECO:0000313" key="3">
    <source>
        <dbReference type="EMBL" id="PRY52858.1"/>
    </source>
</evidence>
<dbReference type="Gene3D" id="3.20.20.190">
    <property type="entry name" value="Phosphatidylinositol (PI) phosphodiesterase"/>
    <property type="match status" value="1"/>
</dbReference>